<dbReference type="NCBIfam" id="TIGR00369">
    <property type="entry name" value="unchar_dom_1"/>
    <property type="match status" value="1"/>
</dbReference>
<dbReference type="AlphaFoldDB" id="A0A1L7CFS2"/>
<dbReference type="Proteomes" id="UP000185478">
    <property type="component" value="Chromosome"/>
</dbReference>
<dbReference type="OrthoDB" id="9798208at2"/>
<protein>
    <recommendedName>
        <fullName evidence="3">Thioesterase domain-containing protein</fullName>
    </recommendedName>
</protein>
<evidence type="ECO:0000259" key="3">
    <source>
        <dbReference type="Pfam" id="PF03061"/>
    </source>
</evidence>
<dbReference type="PANTHER" id="PTHR43240:SF5">
    <property type="entry name" value="1,4-DIHYDROXY-2-NAPHTHOYL-COA THIOESTERASE 1"/>
    <property type="match status" value="1"/>
</dbReference>
<dbReference type="CDD" id="cd03443">
    <property type="entry name" value="PaaI_thioesterase"/>
    <property type="match status" value="1"/>
</dbReference>
<proteinExistence type="inferred from homology"/>
<evidence type="ECO:0000313" key="4">
    <source>
        <dbReference type="EMBL" id="APT84720.1"/>
    </source>
</evidence>
<dbReference type="InterPro" id="IPR006683">
    <property type="entry name" value="Thioestr_dom"/>
</dbReference>
<dbReference type="Gene3D" id="3.10.129.10">
    <property type="entry name" value="Hotdog Thioesterase"/>
    <property type="match status" value="1"/>
</dbReference>
<reference evidence="4 5" key="1">
    <citation type="submission" date="2014-08" db="EMBL/GenBank/DDBJ databases">
        <title>Complete genome sequence of Corynebacterium aquilae S-613T(T) (=DSM 44791(T)), isolated from the choana of a healthy golden eagle.</title>
        <authorList>
            <person name="Ruckert C."/>
            <person name="Albersmeier A."/>
            <person name="Winkler A."/>
            <person name="Kalinowski J."/>
        </authorList>
    </citation>
    <scope>NUCLEOTIDE SEQUENCE [LARGE SCALE GENOMIC DNA]</scope>
    <source>
        <strain evidence="4 5">S-613</strain>
    </source>
</reference>
<gene>
    <name evidence="4" type="ORF">CAQU_06165</name>
</gene>
<dbReference type="GO" id="GO:0061522">
    <property type="term" value="F:1,4-dihydroxy-2-naphthoyl-CoA thioesterase activity"/>
    <property type="evidence" value="ECO:0007669"/>
    <property type="project" value="TreeGrafter"/>
</dbReference>
<keyword evidence="5" id="KW-1185">Reference proteome</keyword>
<sequence length="152" mass="16321">MFGRKLSAMDIQNLTAHPVGLDAHLGVRYHSVSPTELVASMVVSEHHLQPAGLVHGGVYCALAESAGSVLGMAVLQARGEEDADAMVVGVNNSTDFLHPVKSGVIDVVATVITAGRRTQLLNIEMRNRDRLVARTTLRTMVVPTVVDKERTQ</sequence>
<dbReference type="PANTHER" id="PTHR43240">
    <property type="entry name" value="1,4-DIHYDROXY-2-NAPHTHOYL-COA THIOESTERASE 1"/>
    <property type="match status" value="1"/>
</dbReference>
<dbReference type="InterPro" id="IPR003736">
    <property type="entry name" value="PAAI_dom"/>
</dbReference>
<comment type="similarity">
    <text evidence="1">Belongs to the thioesterase PaaI family.</text>
</comment>
<accession>A0A1L7CFS2</accession>
<organism evidence="4 5">
    <name type="scientific">Corynebacterium aquilae DSM 44791</name>
    <dbReference type="NCBI Taxonomy" id="1431546"/>
    <lineage>
        <taxon>Bacteria</taxon>
        <taxon>Bacillati</taxon>
        <taxon>Actinomycetota</taxon>
        <taxon>Actinomycetes</taxon>
        <taxon>Mycobacteriales</taxon>
        <taxon>Corynebacteriaceae</taxon>
        <taxon>Corynebacterium</taxon>
    </lineage>
</organism>
<dbReference type="EMBL" id="CP009245">
    <property type="protein sequence ID" value="APT84720.1"/>
    <property type="molecule type" value="Genomic_DNA"/>
</dbReference>
<dbReference type="InterPro" id="IPR029069">
    <property type="entry name" value="HotDog_dom_sf"/>
</dbReference>
<dbReference type="GO" id="GO:0005829">
    <property type="term" value="C:cytosol"/>
    <property type="evidence" value="ECO:0007669"/>
    <property type="project" value="TreeGrafter"/>
</dbReference>
<dbReference type="Pfam" id="PF03061">
    <property type="entry name" value="4HBT"/>
    <property type="match status" value="1"/>
</dbReference>
<dbReference type="STRING" id="1431546.CAQU_06165"/>
<dbReference type="KEGG" id="caqu:CAQU_06165"/>
<feature type="domain" description="Thioesterase" evidence="3">
    <location>
        <begin position="52"/>
        <end position="131"/>
    </location>
</feature>
<dbReference type="SUPFAM" id="SSF54637">
    <property type="entry name" value="Thioesterase/thiol ester dehydrase-isomerase"/>
    <property type="match status" value="1"/>
</dbReference>
<name>A0A1L7CFS2_9CORY</name>
<evidence type="ECO:0000256" key="1">
    <source>
        <dbReference type="ARBA" id="ARBA00008324"/>
    </source>
</evidence>
<evidence type="ECO:0000256" key="2">
    <source>
        <dbReference type="ARBA" id="ARBA00022801"/>
    </source>
</evidence>
<keyword evidence="2" id="KW-0378">Hydrolase</keyword>
<evidence type="ECO:0000313" key="5">
    <source>
        <dbReference type="Proteomes" id="UP000185478"/>
    </source>
</evidence>